<dbReference type="GO" id="GO:0008773">
    <property type="term" value="F:[protein-PII] uridylyltransferase activity"/>
    <property type="evidence" value="ECO:0007669"/>
    <property type="project" value="InterPro"/>
</dbReference>
<reference evidence="6" key="1">
    <citation type="submission" date="2011-06" db="EMBL/GenBank/DDBJ databases">
        <authorList>
            <consortium name="US DOE Joint Genome Institute (JGI-PGF)"/>
            <person name="Lucas S."/>
            <person name="Han J."/>
            <person name="Lapidus A."/>
            <person name="Cheng J.-F."/>
            <person name="Goodwin L."/>
            <person name="Pitluck S."/>
            <person name="Peters L."/>
            <person name="Land M.L."/>
            <person name="Hauser L."/>
            <person name="Vogl K."/>
            <person name="Liu Z."/>
            <person name="Overmann J."/>
            <person name="Frigaard N.-U."/>
            <person name="Bryant D.A."/>
            <person name="Woyke T.J."/>
        </authorList>
    </citation>
    <scope>NUCLEOTIDE SEQUENCE [LARGE SCALE GENOMIC DNA]</scope>
    <source>
        <strain evidence="6">970</strain>
    </source>
</reference>
<dbReference type="CDD" id="cd05401">
    <property type="entry name" value="NT_GlnE_GlnD_like"/>
    <property type="match status" value="1"/>
</dbReference>
<proteinExistence type="predicted"/>
<dbReference type="InterPro" id="IPR000595">
    <property type="entry name" value="cNMP-bd_dom"/>
</dbReference>
<evidence type="ECO:0000313" key="5">
    <source>
        <dbReference type="EMBL" id="EIC21039.1"/>
    </source>
</evidence>
<dbReference type="AlphaFoldDB" id="H8Z890"/>
<dbReference type="Proteomes" id="UP000002964">
    <property type="component" value="Unassembled WGS sequence"/>
</dbReference>
<dbReference type="SMART" id="SM00100">
    <property type="entry name" value="cNMP"/>
    <property type="match status" value="1"/>
</dbReference>
<sequence length="634" mass="71520">MEAEIQEFRDHISRYPPFDGLSDELLDEVAGAVEIAYFKAGTTIAERDGPVRALSYIRSGAVEVYRHNGQLSNRLGEGDIFGQLDLLRDRQVRYPVQAIEDTLIYLIPKPVFDHLCAEDEEFADFVELSGSSRLKSTVEQSQRNNDMIATPVRRLISRLPVMIEESATVQEAARLMTEHDVSSVLLIRPGDEEESDRVFADADGRPWLLTGMITDKDLRQRIVAEGLSTQTPLSSISHGWLIAIQSSESVNEAMLTMLRNNIQRLPILHRRRPVGVVYLSDIVRYETNNSVYLVNNIFNRTSVKALARLTPEVRASFLRMVDEGANSRMIGAAMTSVGRSLMRRLVELAEAELGPPPVPYCFMVHGSLARNDQSITTDQDNAMVLHDAFEPERHGDYFKALARFVSDGLNACGYPYCKGGIMATNDNWRQPLARWKAYFRDWIAKPDPQRLLHSSIFFDLEAVHGEERFVEELQDLIATQAKASPRFLAALARNALGRTPPLGFFRTFVLEQDGRHNNAINLKRRGIAPLNDVIRVHALGVGSRAQNSFERLDEISQAGALPAGQTDKLSYTLEFLSIVRMRHQAQEIKNDHEPDNAIQPEHVSDSERHNLKEAFQILSNAQSFLRFRYPSPGR</sequence>
<evidence type="ECO:0000256" key="1">
    <source>
        <dbReference type="ARBA" id="ARBA00023122"/>
    </source>
</evidence>
<dbReference type="Gene3D" id="2.60.120.10">
    <property type="entry name" value="Jelly Rolls"/>
    <property type="match status" value="1"/>
</dbReference>
<evidence type="ECO:0000259" key="4">
    <source>
        <dbReference type="PROSITE" id="PS51371"/>
    </source>
</evidence>
<dbReference type="CDD" id="cd00038">
    <property type="entry name" value="CAP_ED"/>
    <property type="match status" value="1"/>
</dbReference>
<feature type="domain" description="CBS" evidence="4">
    <location>
        <begin position="236"/>
        <end position="293"/>
    </location>
</feature>
<dbReference type="PANTHER" id="PTHR43080">
    <property type="entry name" value="CBS DOMAIN-CONTAINING PROTEIN CBSX3, MITOCHONDRIAL"/>
    <property type="match status" value="1"/>
</dbReference>
<dbReference type="Pfam" id="PF00571">
    <property type="entry name" value="CBS"/>
    <property type="match status" value="2"/>
</dbReference>
<gene>
    <name evidence="5" type="ORF">Thi970DRAFT_04721</name>
</gene>
<dbReference type="eggNOG" id="COG2905">
    <property type="taxonomic scope" value="Bacteria"/>
</dbReference>
<feature type="domain" description="CBS" evidence="4">
    <location>
        <begin position="156"/>
        <end position="229"/>
    </location>
</feature>
<dbReference type="InterPro" id="IPR046342">
    <property type="entry name" value="CBS_dom_sf"/>
</dbReference>
<dbReference type="PROSITE" id="PS51371">
    <property type="entry name" value="CBS"/>
    <property type="match status" value="2"/>
</dbReference>
<protein>
    <submittedName>
        <fullName evidence="5">Putative signal-transduction protein containing cAMP-binding and CBS domains</fullName>
    </submittedName>
</protein>
<evidence type="ECO:0000259" key="3">
    <source>
        <dbReference type="PROSITE" id="PS50042"/>
    </source>
</evidence>
<dbReference type="InterPro" id="IPR014710">
    <property type="entry name" value="RmlC-like_jellyroll"/>
</dbReference>
<dbReference type="HOGENOM" id="CLU_027866_1_0_6"/>
<reference evidence="5 6" key="2">
    <citation type="submission" date="2011-11" db="EMBL/GenBank/DDBJ databases">
        <authorList>
            <consortium name="US DOE Joint Genome Institute"/>
            <person name="Lucas S."/>
            <person name="Han J."/>
            <person name="Lapidus A."/>
            <person name="Cheng J.-F."/>
            <person name="Goodwin L."/>
            <person name="Pitluck S."/>
            <person name="Peters L."/>
            <person name="Ovchinnikova G."/>
            <person name="Zhang X."/>
            <person name="Detter J.C."/>
            <person name="Han C."/>
            <person name="Tapia R."/>
            <person name="Land M."/>
            <person name="Hauser L."/>
            <person name="Kyrpides N."/>
            <person name="Ivanova N."/>
            <person name="Pagani I."/>
            <person name="Vogl K."/>
            <person name="Liu Z."/>
            <person name="Overmann J."/>
            <person name="Frigaard N.-U."/>
            <person name="Bryant D."/>
            <person name="Woyke T."/>
        </authorList>
    </citation>
    <scope>NUCLEOTIDE SEQUENCE [LARGE SCALE GENOMIC DNA]</scope>
    <source>
        <strain evidence="5 6">970</strain>
    </source>
</reference>
<dbReference type="Pfam" id="PF03445">
    <property type="entry name" value="DUF294"/>
    <property type="match status" value="1"/>
</dbReference>
<dbReference type="Pfam" id="PF10335">
    <property type="entry name" value="DUF294_C"/>
    <property type="match status" value="1"/>
</dbReference>
<keyword evidence="1 2" id="KW-0129">CBS domain</keyword>
<dbReference type="InterPro" id="IPR000644">
    <property type="entry name" value="CBS_dom"/>
</dbReference>
<name>H8Z890_9GAMM</name>
<feature type="domain" description="Cyclic nucleotide-binding" evidence="3">
    <location>
        <begin position="17"/>
        <end position="115"/>
    </location>
</feature>
<dbReference type="PROSITE" id="PS50042">
    <property type="entry name" value="CNMP_BINDING_3"/>
    <property type="match status" value="1"/>
</dbReference>
<dbReference type="RefSeq" id="WP_009151442.1">
    <property type="nucleotide sequence ID" value="NZ_CP121471.1"/>
</dbReference>
<organism evidence="5 6">
    <name type="scientific">Thiorhodovibrio frisius</name>
    <dbReference type="NCBI Taxonomy" id="631362"/>
    <lineage>
        <taxon>Bacteria</taxon>
        <taxon>Pseudomonadati</taxon>
        <taxon>Pseudomonadota</taxon>
        <taxon>Gammaproteobacteria</taxon>
        <taxon>Chromatiales</taxon>
        <taxon>Chromatiaceae</taxon>
        <taxon>Thiorhodovibrio</taxon>
    </lineage>
</organism>
<evidence type="ECO:0000256" key="2">
    <source>
        <dbReference type="PROSITE-ProRule" id="PRU00703"/>
    </source>
</evidence>
<dbReference type="InterPro" id="IPR018490">
    <property type="entry name" value="cNMP-bd_dom_sf"/>
</dbReference>
<dbReference type="InterPro" id="IPR018821">
    <property type="entry name" value="DUF294_put_nucleoTrafse_sb-bd"/>
</dbReference>
<dbReference type="EMBL" id="JH603170">
    <property type="protein sequence ID" value="EIC21039.1"/>
    <property type="molecule type" value="Genomic_DNA"/>
</dbReference>
<dbReference type="Gene3D" id="3.10.580.10">
    <property type="entry name" value="CBS-domain"/>
    <property type="match status" value="1"/>
</dbReference>
<dbReference type="OrthoDB" id="9808528at2"/>
<keyword evidence="6" id="KW-1185">Reference proteome</keyword>
<accession>H8Z890</accession>
<dbReference type="Pfam" id="PF00027">
    <property type="entry name" value="cNMP_binding"/>
    <property type="match status" value="1"/>
</dbReference>
<dbReference type="PANTHER" id="PTHR43080:SF2">
    <property type="entry name" value="CBS DOMAIN-CONTAINING PROTEIN"/>
    <property type="match status" value="1"/>
</dbReference>
<dbReference type="InterPro" id="IPR051257">
    <property type="entry name" value="Diverse_CBS-Domain"/>
</dbReference>
<dbReference type="InterPro" id="IPR005105">
    <property type="entry name" value="GlnD_Uridyltrans_N"/>
</dbReference>
<evidence type="ECO:0000313" key="6">
    <source>
        <dbReference type="Proteomes" id="UP000002964"/>
    </source>
</evidence>
<dbReference type="SUPFAM" id="SSF51206">
    <property type="entry name" value="cAMP-binding domain-like"/>
    <property type="match status" value="1"/>
</dbReference>
<dbReference type="SMART" id="SM00116">
    <property type="entry name" value="CBS"/>
    <property type="match status" value="2"/>
</dbReference>
<dbReference type="SUPFAM" id="SSF54631">
    <property type="entry name" value="CBS-domain pair"/>
    <property type="match status" value="1"/>
</dbReference>
<dbReference type="STRING" id="631362.Thi970DRAFT_04721"/>